<dbReference type="OrthoDB" id="8193998at2759"/>
<dbReference type="Proteomes" id="UP000193642">
    <property type="component" value="Unassembled WGS sequence"/>
</dbReference>
<name>A0A1Y2B0N8_9FUNG</name>
<dbReference type="AlphaFoldDB" id="A0A1Y2B0N8"/>
<dbReference type="EMBL" id="MCGO01000095">
    <property type="protein sequence ID" value="ORY28408.1"/>
    <property type="molecule type" value="Genomic_DNA"/>
</dbReference>
<sequence length="152" mass="16731">MTLTASQTEEHIVFILGSLPASDDGKELTLDTVVTEVTKHAKSLIKEATVAPDSTKSCNYCRAPGHVYDECRGRVRDLQTGIPAHKNKHGKGRYDRGTPSVSSYIALTAQVPPPTQDFLDPCDCSAFSRDFDNHWSLDLGSEVPSPRFSFLY</sequence>
<evidence type="ECO:0000313" key="2">
    <source>
        <dbReference type="Proteomes" id="UP000193642"/>
    </source>
</evidence>
<gene>
    <name evidence="1" type="ORF">BCR33DRAFT_725108</name>
</gene>
<proteinExistence type="predicted"/>
<organism evidence="1 2">
    <name type="scientific">Rhizoclosmatium globosum</name>
    <dbReference type="NCBI Taxonomy" id="329046"/>
    <lineage>
        <taxon>Eukaryota</taxon>
        <taxon>Fungi</taxon>
        <taxon>Fungi incertae sedis</taxon>
        <taxon>Chytridiomycota</taxon>
        <taxon>Chytridiomycota incertae sedis</taxon>
        <taxon>Chytridiomycetes</taxon>
        <taxon>Chytridiales</taxon>
        <taxon>Chytriomycetaceae</taxon>
        <taxon>Rhizoclosmatium</taxon>
    </lineage>
</organism>
<evidence type="ECO:0000313" key="1">
    <source>
        <dbReference type="EMBL" id="ORY28408.1"/>
    </source>
</evidence>
<comment type="caution">
    <text evidence="1">The sequence shown here is derived from an EMBL/GenBank/DDBJ whole genome shotgun (WGS) entry which is preliminary data.</text>
</comment>
<protein>
    <submittedName>
        <fullName evidence="1">Uncharacterized protein</fullName>
    </submittedName>
</protein>
<reference evidence="1 2" key="1">
    <citation type="submission" date="2016-07" db="EMBL/GenBank/DDBJ databases">
        <title>Pervasive Adenine N6-methylation of Active Genes in Fungi.</title>
        <authorList>
            <consortium name="DOE Joint Genome Institute"/>
            <person name="Mondo S.J."/>
            <person name="Dannebaum R.O."/>
            <person name="Kuo R.C."/>
            <person name="Labutti K."/>
            <person name="Haridas S."/>
            <person name="Kuo A."/>
            <person name="Salamov A."/>
            <person name="Ahrendt S.R."/>
            <person name="Lipzen A."/>
            <person name="Sullivan W."/>
            <person name="Andreopoulos W.B."/>
            <person name="Clum A."/>
            <person name="Lindquist E."/>
            <person name="Daum C."/>
            <person name="Ramamoorthy G.K."/>
            <person name="Gryganskyi A."/>
            <person name="Culley D."/>
            <person name="Magnuson J.K."/>
            <person name="James T.Y."/>
            <person name="O'Malley M.A."/>
            <person name="Stajich J.E."/>
            <person name="Spatafora J.W."/>
            <person name="Visel A."/>
            <person name="Grigoriev I.V."/>
        </authorList>
    </citation>
    <scope>NUCLEOTIDE SEQUENCE [LARGE SCALE GENOMIC DNA]</scope>
    <source>
        <strain evidence="1 2">JEL800</strain>
    </source>
</reference>
<keyword evidence="2" id="KW-1185">Reference proteome</keyword>
<accession>A0A1Y2B0N8</accession>